<keyword evidence="3" id="KW-1185">Reference proteome</keyword>
<reference evidence="2 3" key="1">
    <citation type="submission" date="2019-06" db="EMBL/GenBank/DDBJ databases">
        <title>Sequencing the genomes of 1000 actinobacteria strains.</title>
        <authorList>
            <person name="Klenk H.-P."/>
        </authorList>
    </citation>
    <scope>NUCLEOTIDE SEQUENCE [LARGE SCALE GENOMIC DNA]</scope>
    <source>
        <strain evidence="2 3">DSM 18607</strain>
    </source>
</reference>
<gene>
    <name evidence="2" type="ORF">FB458_1028</name>
</gene>
<dbReference type="Proteomes" id="UP000317893">
    <property type="component" value="Unassembled WGS sequence"/>
</dbReference>
<comment type="caution">
    <text evidence="2">The sequence shown here is derived from an EMBL/GenBank/DDBJ whole genome shotgun (WGS) entry which is preliminary data.</text>
</comment>
<proteinExistence type="predicted"/>
<protein>
    <submittedName>
        <fullName evidence="2">Uncharacterized protein</fullName>
    </submittedName>
</protein>
<accession>A0A542DXZ9</accession>
<name>A0A542DXZ9_9MICO</name>
<dbReference type="AlphaFoldDB" id="A0A542DXZ9"/>
<evidence type="ECO:0000256" key="1">
    <source>
        <dbReference type="SAM" id="MobiDB-lite"/>
    </source>
</evidence>
<feature type="compositionally biased region" description="Low complexity" evidence="1">
    <location>
        <begin position="134"/>
        <end position="145"/>
    </location>
</feature>
<dbReference type="RefSeq" id="WP_141847325.1">
    <property type="nucleotide sequence ID" value="NZ_BAAAPR010000013.1"/>
</dbReference>
<organism evidence="2 3">
    <name type="scientific">Lapillicoccus jejuensis</name>
    <dbReference type="NCBI Taxonomy" id="402171"/>
    <lineage>
        <taxon>Bacteria</taxon>
        <taxon>Bacillati</taxon>
        <taxon>Actinomycetota</taxon>
        <taxon>Actinomycetes</taxon>
        <taxon>Micrococcales</taxon>
        <taxon>Intrasporangiaceae</taxon>
        <taxon>Lapillicoccus</taxon>
    </lineage>
</organism>
<sequence>MSDSTLPGSRGPRRPWATTYRGLPLVASTADLERHGGFRAQDRLFVADRVVAAAVRTAVQDSGLVVDVGRVRLRIEPGPGGDRCAGVAVEVTAPYGAPLGPLADRLRPVLLDALTDVLGPAERTADVHVDDVSPATGDDAAPPAP</sequence>
<evidence type="ECO:0000313" key="3">
    <source>
        <dbReference type="Proteomes" id="UP000317893"/>
    </source>
</evidence>
<dbReference type="EMBL" id="VFMN01000001">
    <property type="protein sequence ID" value="TQJ07956.1"/>
    <property type="molecule type" value="Genomic_DNA"/>
</dbReference>
<evidence type="ECO:0000313" key="2">
    <source>
        <dbReference type="EMBL" id="TQJ07956.1"/>
    </source>
</evidence>
<feature type="region of interest" description="Disordered" evidence="1">
    <location>
        <begin position="123"/>
        <end position="145"/>
    </location>
</feature>